<dbReference type="AlphaFoldDB" id="A0A4U3L442"/>
<organism evidence="3 4">
    <name type="scientific">Ilyomonas limi</name>
    <dbReference type="NCBI Taxonomy" id="2575867"/>
    <lineage>
        <taxon>Bacteria</taxon>
        <taxon>Pseudomonadati</taxon>
        <taxon>Bacteroidota</taxon>
        <taxon>Chitinophagia</taxon>
        <taxon>Chitinophagales</taxon>
        <taxon>Chitinophagaceae</taxon>
        <taxon>Ilyomonas</taxon>
    </lineage>
</organism>
<evidence type="ECO:0000256" key="1">
    <source>
        <dbReference type="ARBA" id="ARBA00008005"/>
    </source>
</evidence>
<dbReference type="InterPro" id="IPR052042">
    <property type="entry name" value="Tail_sheath_structural"/>
</dbReference>
<dbReference type="Pfam" id="PF17482">
    <property type="entry name" value="Phage_sheath_1C"/>
    <property type="match status" value="1"/>
</dbReference>
<evidence type="ECO:0000313" key="3">
    <source>
        <dbReference type="EMBL" id="TKK69888.1"/>
    </source>
</evidence>
<evidence type="ECO:0000313" key="4">
    <source>
        <dbReference type="Proteomes" id="UP000305848"/>
    </source>
</evidence>
<dbReference type="RefSeq" id="WP_137261110.1">
    <property type="nucleotide sequence ID" value="NZ_SZQL01000004.1"/>
</dbReference>
<dbReference type="InterPro" id="IPR020287">
    <property type="entry name" value="Tail_sheath_C"/>
</dbReference>
<comment type="similarity">
    <text evidence="1">Belongs to the myoviridae tail sheath protein family.</text>
</comment>
<dbReference type="OrthoDB" id="9767864at2"/>
<dbReference type="PANTHER" id="PTHR35861:SF1">
    <property type="entry name" value="PHAGE TAIL SHEATH PROTEIN"/>
    <property type="match status" value="1"/>
</dbReference>
<dbReference type="Proteomes" id="UP000305848">
    <property type="component" value="Unassembled WGS sequence"/>
</dbReference>
<keyword evidence="4" id="KW-1185">Reference proteome</keyword>
<accession>A0A4U3L442</accession>
<name>A0A4U3L442_9BACT</name>
<protein>
    <submittedName>
        <fullName evidence="3">Phage tail sheath family protein</fullName>
    </submittedName>
</protein>
<dbReference type="EMBL" id="SZQL01000004">
    <property type="protein sequence ID" value="TKK69888.1"/>
    <property type="molecule type" value="Genomic_DNA"/>
</dbReference>
<dbReference type="PANTHER" id="PTHR35861">
    <property type="match status" value="1"/>
</dbReference>
<sequence length="523" mass="56973">MADVFKTPGVYIKEIPLFPPSIAEVETAIPAFIGYTETATINGLDLDLTPTRISSLLEYESIFGAAQKENAIVVTITDSLNGTALNQRTITADITPAKRSRFKMYYSLQMFFANGGGPCYIVSTGTYGNTPTTNTYADTDIDRGKLSAGLAEVAKFDEPTLLVFPDATSLSDSDYNALMGEALSQCADLQDRFAIMDVKPVTVINTIRDSMDSFRNAQLMESSIDKLKYGAAYFPFLETALIYRYDLGDVSIVYQTVSGTTTTTLTDPATASKNLKLADILTPPSGLDAGIRDGLNLKKNTPLTSPPSPPVLAGNTELYNLIKAELNKVTVELPPSGAVVGVYAAVDSSRGVWKAPANVSLAYVNAPSVKISHNDQMDLNVDATSGKSINAIRSFVGQGNKIWGARTLAGNDNEWRYISVRRFFNYAEESIKKGTEWVVFEPNDANTWIRVKAMIENFLTKQWRAGALAGEKPEQAFFVKVGLGLTMTALDILEGRMNVEIGMAVVRPAEFIILKFSHKLQES</sequence>
<gene>
    <name evidence="3" type="ORF">FC093_07370</name>
</gene>
<evidence type="ECO:0000259" key="2">
    <source>
        <dbReference type="Pfam" id="PF17482"/>
    </source>
</evidence>
<comment type="caution">
    <text evidence="3">The sequence shown here is derived from an EMBL/GenBank/DDBJ whole genome shotgun (WGS) entry which is preliminary data.</text>
</comment>
<proteinExistence type="inferred from homology"/>
<dbReference type="Gene3D" id="3.40.50.11780">
    <property type="match status" value="1"/>
</dbReference>
<feature type="domain" description="Tail sheath protein C-terminal" evidence="2">
    <location>
        <begin position="412"/>
        <end position="516"/>
    </location>
</feature>
<reference evidence="3 4" key="1">
    <citation type="submission" date="2019-05" db="EMBL/GenBank/DDBJ databases">
        <title>Panacibacter sp. strain 17mud1-8 Genome sequencing and assembly.</title>
        <authorList>
            <person name="Chhetri G."/>
        </authorList>
    </citation>
    <scope>NUCLEOTIDE SEQUENCE [LARGE SCALE GENOMIC DNA]</scope>
    <source>
        <strain evidence="3 4">17mud1-8</strain>
    </source>
</reference>